<sequence>MGNIFKSKITQKDKAVLELKIQRDKLKRLQTRLEERLSLEKAKALGLYRNNQIERAKFYLKKKIHLERGIHSADEQINVLEKMITDLDFAEIQKKVFDGLKIGNECLKNIMDSIDLELMEEFQDTTEEARLKNEEINKLFASTLTEHDEEELNQELDAMLSDINTELPTAPKTSLPESSQIQKVSEKGKNFPNSEKLAQFE</sequence>
<keyword evidence="4" id="KW-0967">Endosome</keyword>
<keyword evidence="7" id="KW-0175">Coiled coil</keyword>
<proteinExistence type="inferred from homology"/>
<evidence type="ECO:0000256" key="3">
    <source>
        <dbReference type="ARBA" id="ARBA00022448"/>
    </source>
</evidence>
<feature type="coiled-coil region" evidence="7">
    <location>
        <begin position="12"/>
        <end position="43"/>
    </location>
</feature>
<evidence type="ECO:0000256" key="2">
    <source>
        <dbReference type="ARBA" id="ARBA00006190"/>
    </source>
</evidence>
<dbReference type="InterPro" id="IPR005024">
    <property type="entry name" value="Snf7_fam"/>
</dbReference>
<dbReference type="PANTHER" id="PTHR22761:SF5">
    <property type="entry name" value="CHARGED MULTIVESICULAR BODY PROTEIN 6"/>
    <property type="match status" value="1"/>
</dbReference>
<evidence type="ECO:0000256" key="1">
    <source>
        <dbReference type="ARBA" id="ARBA00004608"/>
    </source>
</evidence>
<name>A0A0C2IH52_THEKT</name>
<keyword evidence="6" id="KW-0472">Membrane</keyword>
<dbReference type="PANTHER" id="PTHR22761">
    <property type="entry name" value="CHARGED MULTIVESICULAR BODY PROTEIN"/>
    <property type="match status" value="1"/>
</dbReference>
<dbReference type="GO" id="GO:0032511">
    <property type="term" value="P:late endosome to vacuole transport via multivesicular body sorting pathway"/>
    <property type="evidence" value="ECO:0007669"/>
    <property type="project" value="TreeGrafter"/>
</dbReference>
<comment type="caution">
    <text evidence="9">The sequence shown here is derived from an EMBL/GenBank/DDBJ whole genome shotgun (WGS) entry which is preliminary data.</text>
</comment>
<comment type="subcellular location">
    <subcellularLocation>
        <location evidence="1">Endosome membrane</location>
    </subcellularLocation>
</comment>
<dbReference type="AlphaFoldDB" id="A0A0C2IH52"/>
<protein>
    <submittedName>
        <fullName evidence="9">Charged multivesicular body protein 6</fullName>
    </submittedName>
</protein>
<comment type="similarity">
    <text evidence="2">Belongs to the SNF7 family.</text>
</comment>
<keyword evidence="10" id="KW-1185">Reference proteome</keyword>
<accession>A0A0C2IH52</accession>
<reference evidence="9 10" key="1">
    <citation type="journal article" date="2014" name="Genome Biol. Evol.">
        <title>The genome of the myxosporean Thelohanellus kitauei shows adaptations to nutrient acquisition within its fish host.</title>
        <authorList>
            <person name="Yang Y."/>
            <person name="Xiong J."/>
            <person name="Zhou Z."/>
            <person name="Huo F."/>
            <person name="Miao W."/>
            <person name="Ran C."/>
            <person name="Liu Y."/>
            <person name="Zhang J."/>
            <person name="Feng J."/>
            <person name="Wang M."/>
            <person name="Wang M."/>
            <person name="Wang L."/>
            <person name="Yao B."/>
        </authorList>
    </citation>
    <scope>NUCLEOTIDE SEQUENCE [LARGE SCALE GENOMIC DNA]</scope>
    <source>
        <strain evidence="9">Wuqing</strain>
    </source>
</reference>
<dbReference type="Proteomes" id="UP000031668">
    <property type="component" value="Unassembled WGS sequence"/>
</dbReference>
<dbReference type="EMBL" id="JWZT01004163">
    <property type="protein sequence ID" value="KII64614.1"/>
    <property type="molecule type" value="Genomic_DNA"/>
</dbReference>
<evidence type="ECO:0000313" key="10">
    <source>
        <dbReference type="Proteomes" id="UP000031668"/>
    </source>
</evidence>
<dbReference type="OMA" id="RAKQPAM"/>
<evidence type="ECO:0000256" key="4">
    <source>
        <dbReference type="ARBA" id="ARBA00022753"/>
    </source>
</evidence>
<evidence type="ECO:0000256" key="7">
    <source>
        <dbReference type="SAM" id="Coils"/>
    </source>
</evidence>
<dbReference type="GO" id="GO:0000815">
    <property type="term" value="C:ESCRT III complex"/>
    <property type="evidence" value="ECO:0007669"/>
    <property type="project" value="TreeGrafter"/>
</dbReference>
<evidence type="ECO:0000256" key="8">
    <source>
        <dbReference type="SAM" id="MobiDB-lite"/>
    </source>
</evidence>
<keyword evidence="3" id="KW-0813">Transport</keyword>
<dbReference type="GO" id="GO:0005771">
    <property type="term" value="C:multivesicular body"/>
    <property type="evidence" value="ECO:0007669"/>
    <property type="project" value="TreeGrafter"/>
</dbReference>
<gene>
    <name evidence="9" type="ORF">RF11_05118</name>
</gene>
<evidence type="ECO:0000313" key="9">
    <source>
        <dbReference type="EMBL" id="KII64614.1"/>
    </source>
</evidence>
<dbReference type="GO" id="GO:0006900">
    <property type="term" value="P:vesicle budding from membrane"/>
    <property type="evidence" value="ECO:0007669"/>
    <property type="project" value="TreeGrafter"/>
</dbReference>
<dbReference type="Gene3D" id="6.10.140.1230">
    <property type="match status" value="1"/>
</dbReference>
<dbReference type="OrthoDB" id="441172at2759"/>
<dbReference type="Pfam" id="PF03357">
    <property type="entry name" value="Snf7"/>
    <property type="match status" value="1"/>
</dbReference>
<evidence type="ECO:0000256" key="6">
    <source>
        <dbReference type="ARBA" id="ARBA00023136"/>
    </source>
</evidence>
<organism evidence="9 10">
    <name type="scientific">Thelohanellus kitauei</name>
    <name type="common">Myxosporean</name>
    <dbReference type="NCBI Taxonomy" id="669202"/>
    <lineage>
        <taxon>Eukaryota</taxon>
        <taxon>Metazoa</taxon>
        <taxon>Cnidaria</taxon>
        <taxon>Myxozoa</taxon>
        <taxon>Myxosporea</taxon>
        <taxon>Bivalvulida</taxon>
        <taxon>Platysporina</taxon>
        <taxon>Myxobolidae</taxon>
        <taxon>Thelohanellus</taxon>
    </lineage>
</organism>
<feature type="region of interest" description="Disordered" evidence="8">
    <location>
        <begin position="165"/>
        <end position="201"/>
    </location>
</feature>
<keyword evidence="5" id="KW-0653">Protein transport</keyword>
<dbReference type="GO" id="GO:0015031">
    <property type="term" value="P:protein transport"/>
    <property type="evidence" value="ECO:0007669"/>
    <property type="project" value="UniProtKB-KW"/>
</dbReference>
<evidence type="ECO:0000256" key="5">
    <source>
        <dbReference type="ARBA" id="ARBA00022927"/>
    </source>
</evidence>
<feature type="compositionally biased region" description="Polar residues" evidence="8">
    <location>
        <begin position="165"/>
        <end position="183"/>
    </location>
</feature>